<name>A0A1J1HXQ5_9DIPT</name>
<dbReference type="EMBL" id="CVRI01000035">
    <property type="protein sequence ID" value="CRK92863.1"/>
    <property type="molecule type" value="Genomic_DNA"/>
</dbReference>
<dbReference type="Proteomes" id="UP000183832">
    <property type="component" value="Unassembled WGS sequence"/>
</dbReference>
<reference evidence="1 2" key="1">
    <citation type="submission" date="2015-04" db="EMBL/GenBank/DDBJ databases">
        <authorList>
            <person name="Syromyatnikov M.Y."/>
            <person name="Popov V.N."/>
        </authorList>
    </citation>
    <scope>NUCLEOTIDE SEQUENCE [LARGE SCALE GENOMIC DNA]</scope>
</reference>
<organism evidence="1 2">
    <name type="scientific">Clunio marinus</name>
    <dbReference type="NCBI Taxonomy" id="568069"/>
    <lineage>
        <taxon>Eukaryota</taxon>
        <taxon>Metazoa</taxon>
        <taxon>Ecdysozoa</taxon>
        <taxon>Arthropoda</taxon>
        <taxon>Hexapoda</taxon>
        <taxon>Insecta</taxon>
        <taxon>Pterygota</taxon>
        <taxon>Neoptera</taxon>
        <taxon>Endopterygota</taxon>
        <taxon>Diptera</taxon>
        <taxon>Nematocera</taxon>
        <taxon>Chironomoidea</taxon>
        <taxon>Chironomidae</taxon>
        <taxon>Clunio</taxon>
    </lineage>
</organism>
<gene>
    <name evidence="1" type="ORF">CLUMA_CG006415</name>
</gene>
<keyword evidence="2" id="KW-1185">Reference proteome</keyword>
<protein>
    <submittedName>
        <fullName evidence="1">CLUMA_CG006415, isoform A</fullName>
    </submittedName>
</protein>
<sequence length="74" mass="8528">MPLRNLFYAHIKLDQIKEYKPGNRLFTAKVGEKHTLSRDIDDSKHISRYIIIECSVKKVSIIAKLKFGSSSVHN</sequence>
<accession>A0A1J1HXQ5</accession>
<evidence type="ECO:0000313" key="1">
    <source>
        <dbReference type="EMBL" id="CRK92863.1"/>
    </source>
</evidence>
<evidence type="ECO:0000313" key="2">
    <source>
        <dbReference type="Proteomes" id="UP000183832"/>
    </source>
</evidence>
<dbReference type="AlphaFoldDB" id="A0A1J1HXQ5"/>
<proteinExistence type="predicted"/>